<feature type="transmembrane region" description="Helical" evidence="1">
    <location>
        <begin position="29"/>
        <end position="49"/>
    </location>
</feature>
<dbReference type="AlphaFoldDB" id="A0A9W6MZA4"/>
<protein>
    <submittedName>
        <fullName evidence="2">Uncharacterized protein</fullName>
    </submittedName>
</protein>
<evidence type="ECO:0000313" key="2">
    <source>
        <dbReference type="EMBL" id="GLK71815.1"/>
    </source>
</evidence>
<keyword evidence="3" id="KW-1185">Reference proteome</keyword>
<keyword evidence="1" id="KW-0472">Membrane</keyword>
<organism evidence="2 3">
    <name type="scientific">Ancylobacter dichloromethanicus</name>
    <dbReference type="NCBI Taxonomy" id="518825"/>
    <lineage>
        <taxon>Bacteria</taxon>
        <taxon>Pseudomonadati</taxon>
        <taxon>Pseudomonadota</taxon>
        <taxon>Alphaproteobacteria</taxon>
        <taxon>Hyphomicrobiales</taxon>
        <taxon>Xanthobacteraceae</taxon>
        <taxon>Ancylobacter</taxon>
    </lineage>
</organism>
<reference evidence="2" key="1">
    <citation type="journal article" date="2014" name="Int. J. Syst. Evol. Microbiol.">
        <title>Complete genome sequence of Corynebacterium casei LMG S-19264T (=DSM 44701T), isolated from a smear-ripened cheese.</title>
        <authorList>
            <consortium name="US DOE Joint Genome Institute (JGI-PGF)"/>
            <person name="Walter F."/>
            <person name="Albersmeier A."/>
            <person name="Kalinowski J."/>
            <person name="Ruckert C."/>
        </authorList>
    </citation>
    <scope>NUCLEOTIDE SEQUENCE</scope>
    <source>
        <strain evidence="2">VKM B-2484</strain>
    </source>
</reference>
<reference evidence="2" key="2">
    <citation type="submission" date="2023-01" db="EMBL/GenBank/DDBJ databases">
        <authorList>
            <person name="Sun Q."/>
            <person name="Evtushenko L."/>
        </authorList>
    </citation>
    <scope>NUCLEOTIDE SEQUENCE</scope>
    <source>
        <strain evidence="2">VKM B-2484</strain>
    </source>
</reference>
<comment type="caution">
    <text evidence="2">The sequence shown here is derived from an EMBL/GenBank/DDBJ whole genome shotgun (WGS) entry which is preliminary data.</text>
</comment>
<gene>
    <name evidence="2" type="ORF">GCM10017643_19300</name>
</gene>
<proteinExistence type="predicted"/>
<keyword evidence="1" id="KW-1133">Transmembrane helix</keyword>
<evidence type="ECO:0000313" key="3">
    <source>
        <dbReference type="Proteomes" id="UP001143370"/>
    </source>
</evidence>
<dbReference type="EMBL" id="BSFJ01000005">
    <property type="protein sequence ID" value="GLK71815.1"/>
    <property type="molecule type" value="Genomic_DNA"/>
</dbReference>
<sequence>MLRDIGLNRWEIVNYVRQLDSEPASPPSLVSRLIFIAIVAVIVSAMVWVDHPHAAR</sequence>
<keyword evidence="1" id="KW-0812">Transmembrane</keyword>
<accession>A0A9W6MZA4</accession>
<name>A0A9W6MZA4_9HYPH</name>
<dbReference type="Proteomes" id="UP001143370">
    <property type="component" value="Unassembled WGS sequence"/>
</dbReference>
<evidence type="ECO:0000256" key="1">
    <source>
        <dbReference type="SAM" id="Phobius"/>
    </source>
</evidence>